<evidence type="ECO:0000256" key="2">
    <source>
        <dbReference type="ARBA" id="ARBA00022723"/>
    </source>
</evidence>
<reference evidence="6 7" key="1">
    <citation type="submission" date="2017-08" db="EMBL/GenBank/DDBJ databases">
        <title>Infants hospitalized years apart are colonized by the same room-sourced microbial strains.</title>
        <authorList>
            <person name="Brooks B."/>
            <person name="Olm M.R."/>
            <person name="Firek B.A."/>
            <person name="Baker R."/>
            <person name="Thomas B.C."/>
            <person name="Morowitz M.J."/>
            <person name="Banfield J.F."/>
        </authorList>
    </citation>
    <scope>NUCLEOTIDE SEQUENCE [LARGE SCALE GENOMIC DNA]</scope>
    <source>
        <strain evidence="6">S2_003_000_R2_14</strain>
    </source>
</reference>
<dbReference type="PANTHER" id="PTHR48073">
    <property type="entry name" value="O-SUCCINYLBENZOATE SYNTHASE-RELATED"/>
    <property type="match status" value="1"/>
</dbReference>
<dbReference type="InterPro" id="IPR013342">
    <property type="entry name" value="Mandelate_racemase_C"/>
</dbReference>
<gene>
    <name evidence="6" type="primary">menC</name>
    <name evidence="6" type="ORF">DI536_07080</name>
</gene>
<dbReference type="SUPFAM" id="SSF51604">
    <property type="entry name" value="Enolase C-terminal domain-like"/>
    <property type="match status" value="1"/>
</dbReference>
<accession>A0A2W5TN09</accession>
<evidence type="ECO:0000313" key="6">
    <source>
        <dbReference type="EMBL" id="PZR16052.1"/>
    </source>
</evidence>
<dbReference type="Pfam" id="PF02746">
    <property type="entry name" value="MR_MLE_N"/>
    <property type="match status" value="1"/>
</dbReference>
<dbReference type="SMART" id="SM00922">
    <property type="entry name" value="MR_MLE"/>
    <property type="match status" value="1"/>
</dbReference>
<keyword evidence="3" id="KW-0413">Isomerase</keyword>
<dbReference type="GO" id="GO:0016854">
    <property type="term" value="F:racemase and epimerase activity"/>
    <property type="evidence" value="ECO:0007669"/>
    <property type="project" value="UniProtKB-ARBA"/>
</dbReference>
<sequence>MNLHVSPFTLRLKKPIQTARGPMDERVGFRVSFTADGVTGRGDAMPMASFGTETPEAALAALEKFDITTAPSTVEEIAVAIDQLSATPAARHAVECALLEHVAIRKGVLVATLLGPVLRSHFAVNALLEGDDASGLAASAEKAVQQGFKVVKLKVAARPLSVEAQRLLAVRRAVGPDVHIRIDANGGWSEATARSALRGLEALRLEVCEQPVGSHDVEGLRRLRHMAPCRIAADETMLLSGVLPRLLEKDPRAAADVIVLKPAALGGLVRSLHLAQQAHASGMGAYVTTLMDGPIARAAAAHLASVLPAADWAHGLSTVELFEGVQPDPFTPMGGEITLPQATGWGVP</sequence>
<dbReference type="Gene3D" id="3.30.390.10">
    <property type="entry name" value="Enolase-like, N-terminal domain"/>
    <property type="match status" value="1"/>
</dbReference>
<dbReference type="Proteomes" id="UP000249061">
    <property type="component" value="Unassembled WGS sequence"/>
</dbReference>
<dbReference type="SFLD" id="SFLDG00180">
    <property type="entry name" value="muconate_cycloisomerase"/>
    <property type="match status" value="1"/>
</dbReference>
<keyword evidence="2" id="KW-0479">Metal-binding</keyword>
<dbReference type="InterPro" id="IPR029065">
    <property type="entry name" value="Enolase_C-like"/>
</dbReference>
<dbReference type="InterPro" id="IPR029017">
    <property type="entry name" value="Enolase-like_N"/>
</dbReference>
<dbReference type="InterPro" id="IPR013341">
    <property type="entry name" value="Mandelate_racemase_N_dom"/>
</dbReference>
<dbReference type="PANTHER" id="PTHR48073:SF2">
    <property type="entry name" value="O-SUCCINYLBENZOATE SYNTHASE"/>
    <property type="match status" value="1"/>
</dbReference>
<evidence type="ECO:0000313" key="7">
    <source>
        <dbReference type="Proteomes" id="UP000249061"/>
    </source>
</evidence>
<dbReference type="EC" id="4.2.1.113" evidence="4"/>
<dbReference type="SUPFAM" id="SSF54826">
    <property type="entry name" value="Enolase N-terminal domain-like"/>
    <property type="match status" value="1"/>
</dbReference>
<evidence type="ECO:0000259" key="5">
    <source>
        <dbReference type="SMART" id="SM00922"/>
    </source>
</evidence>
<dbReference type="NCBIfam" id="TIGR01927">
    <property type="entry name" value="menC_gam_Gplu"/>
    <property type="match status" value="1"/>
</dbReference>
<dbReference type="InterPro" id="IPR036849">
    <property type="entry name" value="Enolase-like_C_sf"/>
</dbReference>
<dbReference type="SFLD" id="SFLDF00009">
    <property type="entry name" value="o-succinylbenzoate_synthase"/>
    <property type="match status" value="1"/>
</dbReference>
<dbReference type="GO" id="GO:0043748">
    <property type="term" value="F:O-succinylbenzoate synthase activity"/>
    <property type="evidence" value="ECO:0007669"/>
    <property type="project" value="UniProtKB-EC"/>
</dbReference>
<comment type="caution">
    <text evidence="6">The sequence shown here is derived from an EMBL/GenBank/DDBJ whole genome shotgun (WGS) entry which is preliminary data.</text>
</comment>
<dbReference type="GO" id="GO:0046872">
    <property type="term" value="F:metal ion binding"/>
    <property type="evidence" value="ECO:0007669"/>
    <property type="project" value="UniProtKB-KW"/>
</dbReference>
<dbReference type="SFLD" id="SFLDS00001">
    <property type="entry name" value="Enolase"/>
    <property type="match status" value="1"/>
</dbReference>
<dbReference type="Gene3D" id="3.20.20.120">
    <property type="entry name" value="Enolase-like C-terminal domain"/>
    <property type="match status" value="1"/>
</dbReference>
<protein>
    <recommendedName>
        <fullName evidence="4">o-succinylbenzoate synthase</fullName>
        <ecNumber evidence="4">4.2.1.113</ecNumber>
    </recommendedName>
</protein>
<dbReference type="EMBL" id="QFQP01000004">
    <property type="protein sequence ID" value="PZR16052.1"/>
    <property type="molecule type" value="Genomic_DNA"/>
</dbReference>
<evidence type="ECO:0000256" key="3">
    <source>
        <dbReference type="ARBA" id="ARBA00023235"/>
    </source>
</evidence>
<name>A0A2W5TN09_9BACT</name>
<dbReference type="GO" id="GO:0009234">
    <property type="term" value="P:menaquinone biosynthetic process"/>
    <property type="evidence" value="ECO:0007669"/>
    <property type="project" value="UniProtKB-UniRule"/>
</dbReference>
<dbReference type="GO" id="GO:0006518">
    <property type="term" value="P:peptide metabolic process"/>
    <property type="evidence" value="ECO:0007669"/>
    <property type="project" value="UniProtKB-ARBA"/>
</dbReference>
<evidence type="ECO:0000256" key="1">
    <source>
        <dbReference type="ARBA" id="ARBA00008031"/>
    </source>
</evidence>
<feature type="domain" description="Mandelate racemase/muconate lactonizing enzyme C-terminal" evidence="5">
    <location>
        <begin position="133"/>
        <end position="230"/>
    </location>
</feature>
<dbReference type="AlphaFoldDB" id="A0A2W5TN09"/>
<dbReference type="Pfam" id="PF13378">
    <property type="entry name" value="MR_MLE_C"/>
    <property type="match status" value="1"/>
</dbReference>
<organism evidence="6 7">
    <name type="scientific">Archangium gephyra</name>
    <dbReference type="NCBI Taxonomy" id="48"/>
    <lineage>
        <taxon>Bacteria</taxon>
        <taxon>Pseudomonadati</taxon>
        <taxon>Myxococcota</taxon>
        <taxon>Myxococcia</taxon>
        <taxon>Myxococcales</taxon>
        <taxon>Cystobacterineae</taxon>
        <taxon>Archangiaceae</taxon>
        <taxon>Archangium</taxon>
    </lineage>
</organism>
<proteinExistence type="inferred from homology"/>
<comment type="similarity">
    <text evidence="1">Belongs to the mandelate racemase/muconate lactonizing enzyme family.</text>
</comment>
<evidence type="ECO:0000256" key="4">
    <source>
        <dbReference type="NCBIfam" id="TIGR01927"/>
    </source>
</evidence>